<evidence type="ECO:0000313" key="2">
    <source>
        <dbReference type="EMBL" id="ANG62530.1"/>
    </source>
</evidence>
<evidence type="ECO:0000259" key="1">
    <source>
        <dbReference type="Pfam" id="PF00535"/>
    </source>
</evidence>
<accession>A0A1A9EXR7</accession>
<dbReference type="EMBL" id="CP015839">
    <property type="protein sequence ID" value="ANG62530.1"/>
    <property type="molecule type" value="Genomic_DNA"/>
</dbReference>
<evidence type="ECO:0000313" key="3">
    <source>
        <dbReference type="Proteomes" id="UP000078070"/>
    </source>
</evidence>
<dbReference type="CDD" id="cd00761">
    <property type="entry name" value="Glyco_tranf_GTA_type"/>
    <property type="match status" value="1"/>
</dbReference>
<dbReference type="Gene3D" id="3.90.550.10">
    <property type="entry name" value="Spore Coat Polysaccharide Biosynthesis Protein SpsA, Chain A"/>
    <property type="match status" value="1"/>
</dbReference>
<dbReference type="InterPro" id="IPR050834">
    <property type="entry name" value="Glycosyltransf_2"/>
</dbReference>
<proteinExistence type="predicted"/>
<dbReference type="STRING" id="1821621.A8C75_08525"/>
<dbReference type="InterPro" id="IPR001173">
    <property type="entry name" value="Glyco_trans_2-like"/>
</dbReference>
<dbReference type="Proteomes" id="UP000078070">
    <property type="component" value="Chromosome"/>
</dbReference>
<reference evidence="3" key="1">
    <citation type="submission" date="2016-05" db="EMBL/GenBank/DDBJ databases">
        <authorList>
            <person name="Baek K."/>
            <person name="Yang S.-J."/>
        </authorList>
    </citation>
    <scope>NUCLEOTIDE SEQUENCE [LARGE SCALE GENOMIC DNA]</scope>
    <source>
        <strain evidence="3">ST58-10</strain>
    </source>
</reference>
<dbReference type="SUPFAM" id="SSF53448">
    <property type="entry name" value="Nucleotide-diphospho-sugar transferases"/>
    <property type="match status" value="1"/>
</dbReference>
<gene>
    <name evidence="2" type="ORF">A8C75_08525</name>
</gene>
<dbReference type="RefSeq" id="WP_067380749.1">
    <property type="nucleotide sequence ID" value="NZ_CP015839.1"/>
</dbReference>
<dbReference type="InterPro" id="IPR029044">
    <property type="entry name" value="Nucleotide-diphossugar_trans"/>
</dbReference>
<dbReference type="OrthoDB" id="9801954at2"/>
<protein>
    <recommendedName>
        <fullName evidence="1">Glycosyltransferase 2-like domain-containing protein</fullName>
    </recommendedName>
</protein>
<sequence>MGDSNFYQLISVIIPYYQSERGLLKRCVESIFSQQGEFSIQVIVIDDASPIPASEELADLQSKDRRLTIINQDNAGPGAARNNGLDHMPYGTRYVAFIDSDDCWREDFLLHAMEAMQRGYDLFFANSRRSGFADTRFEWKSEAGLDLVASNHCSLGCERPLYAFSGDFFGYAIKRSNIISTSALVYRLEIAPDLRFSARLFNGQDRLFKLELSQKTDKVAFAALVLVDEGRGVNIFDSAGWGTPESLVLLTSYLKLSKCILAELNLEDNHRAFVATQLTDTRYSLVASIVHLLKTGQKCDWRLVLRASWSDPAFIVMFVPNLLQVMMSKVRSRA</sequence>
<reference evidence="2 3" key="2">
    <citation type="journal article" date="2018" name="Int. J. Syst. Evol. Microbiol.">
        <title>Marinobacterium aestuarii sp. nov., a benzene-degrading marine bacterium isolated from estuary sediment.</title>
        <authorList>
            <person name="Bae S.S."/>
            <person name="Jung J."/>
            <person name="Chung D."/>
            <person name="Baek K."/>
        </authorList>
    </citation>
    <scope>NUCLEOTIDE SEQUENCE [LARGE SCALE GENOMIC DNA]</scope>
    <source>
        <strain evidence="2 3">ST58-10</strain>
    </source>
</reference>
<feature type="domain" description="Glycosyltransferase 2-like" evidence="1">
    <location>
        <begin position="11"/>
        <end position="143"/>
    </location>
</feature>
<dbReference type="PANTHER" id="PTHR43685">
    <property type="entry name" value="GLYCOSYLTRANSFERASE"/>
    <property type="match status" value="1"/>
</dbReference>
<dbReference type="KEGG" id="mars:A8C75_08525"/>
<dbReference type="PANTHER" id="PTHR43685:SF2">
    <property type="entry name" value="GLYCOSYLTRANSFERASE 2-LIKE DOMAIN-CONTAINING PROTEIN"/>
    <property type="match status" value="1"/>
</dbReference>
<dbReference type="AlphaFoldDB" id="A0A1A9EXR7"/>
<name>A0A1A9EXR7_9GAMM</name>
<dbReference type="Pfam" id="PF00535">
    <property type="entry name" value="Glycos_transf_2"/>
    <property type="match status" value="1"/>
</dbReference>
<keyword evidence="3" id="KW-1185">Reference proteome</keyword>
<organism evidence="2 3">
    <name type="scientific">Marinobacterium aestuarii</name>
    <dbReference type="NCBI Taxonomy" id="1821621"/>
    <lineage>
        <taxon>Bacteria</taxon>
        <taxon>Pseudomonadati</taxon>
        <taxon>Pseudomonadota</taxon>
        <taxon>Gammaproteobacteria</taxon>
        <taxon>Oceanospirillales</taxon>
        <taxon>Oceanospirillaceae</taxon>
        <taxon>Marinobacterium</taxon>
    </lineage>
</organism>